<keyword evidence="2" id="KW-1185">Reference proteome</keyword>
<gene>
    <name evidence="1" type="ordered locus">Mpal_1814</name>
</gene>
<accession>B8GK49</accession>
<protein>
    <submittedName>
        <fullName evidence="1">Uncharacterized protein</fullName>
    </submittedName>
</protein>
<organism evidence="1 2">
    <name type="scientific">Methanosphaerula palustris (strain ATCC BAA-1556 / DSM 19958 / E1-9c)</name>
    <dbReference type="NCBI Taxonomy" id="521011"/>
    <lineage>
        <taxon>Archaea</taxon>
        <taxon>Methanobacteriati</taxon>
        <taxon>Methanobacteriota</taxon>
        <taxon>Stenosarchaea group</taxon>
        <taxon>Methanomicrobia</taxon>
        <taxon>Methanomicrobiales</taxon>
        <taxon>Methanoregulaceae</taxon>
        <taxon>Methanosphaerula</taxon>
    </lineage>
</organism>
<dbReference type="Proteomes" id="UP000002457">
    <property type="component" value="Chromosome"/>
</dbReference>
<dbReference type="KEGG" id="mpl:Mpal_1814"/>
<dbReference type="EMBL" id="CP001338">
    <property type="protein sequence ID" value="ACL17120.1"/>
    <property type="molecule type" value="Genomic_DNA"/>
</dbReference>
<sequence length="84" mass="9646">MIDHRRLPHTDRVDLLTEWGERLLIGQCIRVCYGNIQGYRLWCSIKSSCSSNRSMKREDEIVLSVVIMGTHSVQANGRALKTSR</sequence>
<dbReference type="AlphaFoldDB" id="B8GK49"/>
<proteinExistence type="predicted"/>
<reference evidence="1 2" key="1">
    <citation type="journal article" date="2015" name="Genome Announc.">
        <title>Complete Genome Sequence of Methanosphaerula palustris E1-9CT, a Hydrogenotrophic Methanogen Isolated from a Minerotrophic Fen Peatland.</title>
        <authorList>
            <person name="Cadillo-Quiroz H."/>
            <person name="Browne P."/>
            <person name="Kyrpides N."/>
            <person name="Woyke T."/>
            <person name="Goodwin L."/>
            <person name="Detter C."/>
            <person name="Yavitt J.B."/>
            <person name="Zinder S.H."/>
        </authorList>
    </citation>
    <scope>NUCLEOTIDE SEQUENCE [LARGE SCALE GENOMIC DNA]</scope>
    <source>
        <strain evidence="2">ATCC BAA-1556 / DSM 19958 / E1-9c</strain>
    </source>
</reference>
<name>B8GK49_METPE</name>
<evidence type="ECO:0000313" key="1">
    <source>
        <dbReference type="EMBL" id="ACL17120.1"/>
    </source>
</evidence>
<dbReference type="HOGENOM" id="CLU_2519803_0_0_2"/>
<evidence type="ECO:0000313" key="2">
    <source>
        <dbReference type="Proteomes" id="UP000002457"/>
    </source>
</evidence>